<dbReference type="Proteomes" id="UP000886523">
    <property type="component" value="Unassembled WGS sequence"/>
</dbReference>
<protein>
    <recommendedName>
        <fullName evidence="3">F-box domain-containing protein</fullName>
    </recommendedName>
</protein>
<evidence type="ECO:0000313" key="1">
    <source>
        <dbReference type="EMBL" id="KAF9510028.1"/>
    </source>
</evidence>
<keyword evidence="2" id="KW-1185">Reference proteome</keyword>
<comment type="caution">
    <text evidence="1">The sequence shown here is derived from an EMBL/GenBank/DDBJ whole genome shotgun (WGS) entry which is preliminary data.</text>
</comment>
<dbReference type="OrthoDB" id="10652340at2759"/>
<organism evidence="1 2">
    <name type="scientific">Hydnum rufescens UP504</name>
    <dbReference type="NCBI Taxonomy" id="1448309"/>
    <lineage>
        <taxon>Eukaryota</taxon>
        <taxon>Fungi</taxon>
        <taxon>Dikarya</taxon>
        <taxon>Basidiomycota</taxon>
        <taxon>Agaricomycotina</taxon>
        <taxon>Agaricomycetes</taxon>
        <taxon>Cantharellales</taxon>
        <taxon>Hydnaceae</taxon>
        <taxon>Hydnum</taxon>
    </lineage>
</organism>
<proteinExistence type="predicted"/>
<evidence type="ECO:0008006" key="3">
    <source>
        <dbReference type="Google" id="ProtNLM"/>
    </source>
</evidence>
<name>A0A9P6AQA1_9AGAM</name>
<gene>
    <name evidence="1" type="ORF">BS47DRAFT_104051</name>
</gene>
<dbReference type="EMBL" id="MU129024">
    <property type="protein sequence ID" value="KAF9510028.1"/>
    <property type="molecule type" value="Genomic_DNA"/>
</dbReference>
<sequence>MGEELLIYSSTLETGDRGTQASETPIIPYDVMFSIVANADRPTLKALSLVSHDLKHMAYTYLYHAWTLVSQAVLDHRRNRLSLEKAIEFISSDERLPYVRNMRIHIWGSLGQILLYDNSEDPRAQSMIASLFSLLRRTKAAPQVP</sequence>
<dbReference type="AlphaFoldDB" id="A0A9P6AQA1"/>
<evidence type="ECO:0000313" key="2">
    <source>
        <dbReference type="Proteomes" id="UP000886523"/>
    </source>
</evidence>
<accession>A0A9P6AQA1</accession>
<reference evidence="1" key="1">
    <citation type="journal article" date="2020" name="Nat. Commun.">
        <title>Large-scale genome sequencing of mycorrhizal fungi provides insights into the early evolution of symbiotic traits.</title>
        <authorList>
            <person name="Miyauchi S."/>
            <person name="Kiss E."/>
            <person name="Kuo A."/>
            <person name="Drula E."/>
            <person name="Kohler A."/>
            <person name="Sanchez-Garcia M."/>
            <person name="Morin E."/>
            <person name="Andreopoulos B."/>
            <person name="Barry K.W."/>
            <person name="Bonito G."/>
            <person name="Buee M."/>
            <person name="Carver A."/>
            <person name="Chen C."/>
            <person name="Cichocki N."/>
            <person name="Clum A."/>
            <person name="Culley D."/>
            <person name="Crous P.W."/>
            <person name="Fauchery L."/>
            <person name="Girlanda M."/>
            <person name="Hayes R.D."/>
            <person name="Keri Z."/>
            <person name="LaButti K."/>
            <person name="Lipzen A."/>
            <person name="Lombard V."/>
            <person name="Magnuson J."/>
            <person name="Maillard F."/>
            <person name="Murat C."/>
            <person name="Nolan M."/>
            <person name="Ohm R.A."/>
            <person name="Pangilinan J."/>
            <person name="Pereira M.F."/>
            <person name="Perotto S."/>
            <person name="Peter M."/>
            <person name="Pfister S."/>
            <person name="Riley R."/>
            <person name="Sitrit Y."/>
            <person name="Stielow J.B."/>
            <person name="Szollosi G."/>
            <person name="Zifcakova L."/>
            <person name="Stursova M."/>
            <person name="Spatafora J.W."/>
            <person name="Tedersoo L."/>
            <person name="Vaario L.M."/>
            <person name="Yamada A."/>
            <person name="Yan M."/>
            <person name="Wang P."/>
            <person name="Xu J."/>
            <person name="Bruns T."/>
            <person name="Baldrian P."/>
            <person name="Vilgalys R."/>
            <person name="Dunand C."/>
            <person name="Henrissat B."/>
            <person name="Grigoriev I.V."/>
            <person name="Hibbett D."/>
            <person name="Nagy L.G."/>
            <person name="Martin F.M."/>
        </authorList>
    </citation>
    <scope>NUCLEOTIDE SEQUENCE</scope>
    <source>
        <strain evidence="1">UP504</strain>
    </source>
</reference>